<feature type="transmembrane region" description="Helical" evidence="2">
    <location>
        <begin position="89"/>
        <end position="110"/>
    </location>
</feature>
<name>A0ABX7QSB2_9GAMM</name>
<evidence type="ECO:0000256" key="2">
    <source>
        <dbReference type="SAM" id="Phobius"/>
    </source>
</evidence>
<protein>
    <submittedName>
        <fullName evidence="3">Metal transporter</fullName>
    </submittedName>
</protein>
<dbReference type="EMBL" id="CP071503">
    <property type="protein sequence ID" value="QSX33576.1"/>
    <property type="molecule type" value="Genomic_DNA"/>
</dbReference>
<evidence type="ECO:0000313" key="4">
    <source>
        <dbReference type="Proteomes" id="UP000662770"/>
    </source>
</evidence>
<feature type="transmembrane region" description="Helical" evidence="2">
    <location>
        <begin position="145"/>
        <end position="165"/>
    </location>
</feature>
<keyword evidence="2" id="KW-1133">Transmembrane helix</keyword>
<organism evidence="3 4">
    <name type="scientific">Shewanella avicenniae</name>
    <dbReference type="NCBI Taxonomy" id="2814294"/>
    <lineage>
        <taxon>Bacteria</taxon>
        <taxon>Pseudomonadati</taxon>
        <taxon>Pseudomonadota</taxon>
        <taxon>Gammaproteobacteria</taxon>
        <taxon>Alteromonadales</taxon>
        <taxon>Shewanellaceae</taxon>
        <taxon>Shewanella</taxon>
    </lineage>
</organism>
<proteinExistence type="predicted"/>
<feature type="compositionally biased region" description="Basic residues" evidence="1">
    <location>
        <begin position="493"/>
        <end position="518"/>
    </location>
</feature>
<evidence type="ECO:0000256" key="1">
    <source>
        <dbReference type="SAM" id="MobiDB-lite"/>
    </source>
</evidence>
<keyword evidence="2" id="KW-0472">Membrane</keyword>
<dbReference type="Proteomes" id="UP000662770">
    <property type="component" value="Chromosome"/>
</dbReference>
<reference evidence="3 4" key="1">
    <citation type="submission" date="2021-03" db="EMBL/GenBank/DDBJ databases">
        <title>Novel species identification of genus Shewanella.</title>
        <authorList>
            <person name="Liu G."/>
            <person name="Zhang Q."/>
        </authorList>
    </citation>
    <scope>NUCLEOTIDE SEQUENCE [LARGE SCALE GENOMIC DNA]</scope>
    <source>
        <strain evidence="3 4">FJAT-51800</strain>
    </source>
</reference>
<feature type="transmembrane region" description="Helical" evidence="2">
    <location>
        <begin position="455"/>
        <end position="475"/>
    </location>
</feature>
<evidence type="ECO:0000313" key="3">
    <source>
        <dbReference type="EMBL" id="QSX33576.1"/>
    </source>
</evidence>
<feature type="transmembrane region" description="Helical" evidence="2">
    <location>
        <begin position="35"/>
        <end position="68"/>
    </location>
</feature>
<feature type="transmembrane region" description="Helical" evidence="2">
    <location>
        <begin position="116"/>
        <end position="138"/>
    </location>
</feature>
<keyword evidence="2" id="KW-0812">Transmembrane</keyword>
<gene>
    <name evidence="3" type="ORF">JYB87_18005</name>
</gene>
<feature type="transmembrane region" description="Helical" evidence="2">
    <location>
        <begin position="369"/>
        <end position="392"/>
    </location>
</feature>
<accession>A0ABX7QSB2</accession>
<feature type="transmembrane region" description="Helical" evidence="2">
    <location>
        <begin position="344"/>
        <end position="362"/>
    </location>
</feature>
<sequence>MTYLIASCIALLFGPVCYRFLSNGSGLHKGLDGFIFVSLGGLVLIHILPELLEHGGILAIAFVVLGLWGPTASEKLFHRYSDLTHKLTLIFGISGLLLHTITDGGALVLAQQGQGTALLALGVILHRLPVGLAIWYLLTPQAGRRWAIVVLGLMILLTTFGYVAGEQLLNHLSLDNTVYLQAFVTGSILHVVMHQPHADTPLDSTSRYELHAGIGSLLGIGLLALLLFTENDAAGHHHHEHNDLFDWLLSLAPALLLMFVLAACRRVIGFSKSRQTGWLRQMLRQAAPEMWIFAILLLGPAYGMILLLFSMINAWLISFNQPQSGDVAASSANLMSDVERCAPWILLSLLLANLIGHPSLPLSADWAQVLLLIAIFSLLPFSVPGAIVLAMGLGSSEWSAPAVVFCLLAPLIRGQISMKVAYWKIATASALSLAALVIVHFWQPPTVQVLHYPQPVEFAALIATALLFAIGLLRLGPRKFLGRLKPNMPALAGHHHQHAHSSHQHEHSHHHQHSEHHH</sequence>
<feature type="transmembrane region" description="Helical" evidence="2">
    <location>
        <begin position="398"/>
        <end position="414"/>
    </location>
</feature>
<dbReference type="RefSeq" id="WP_207354795.1">
    <property type="nucleotide sequence ID" value="NZ_CP071503.1"/>
</dbReference>
<feature type="transmembrane region" description="Helical" evidence="2">
    <location>
        <begin position="248"/>
        <end position="269"/>
    </location>
</feature>
<feature type="transmembrane region" description="Helical" evidence="2">
    <location>
        <begin position="208"/>
        <end position="228"/>
    </location>
</feature>
<keyword evidence="4" id="KW-1185">Reference proteome</keyword>
<feature type="transmembrane region" description="Helical" evidence="2">
    <location>
        <begin position="421"/>
        <end position="443"/>
    </location>
</feature>
<feature type="region of interest" description="Disordered" evidence="1">
    <location>
        <begin position="491"/>
        <end position="518"/>
    </location>
</feature>
<feature type="transmembrane region" description="Helical" evidence="2">
    <location>
        <begin position="290"/>
        <end position="317"/>
    </location>
</feature>